<feature type="non-terminal residue" evidence="1">
    <location>
        <position position="1"/>
    </location>
</feature>
<keyword evidence="2" id="KW-1185">Reference proteome</keyword>
<sequence length="97" mass="11101">HFPLFTAFQSETGIVRLCSVSLHLAETKSDRSLPRSSQLSFCREQLGHCRDESTLYTSNSTVSILFCIHFHIAQLTCIFTLHSSSFIRYCFRSDFST</sequence>
<accession>A0A371H2B7</accession>
<gene>
    <name evidence="1" type="ORF">CR513_20363</name>
</gene>
<proteinExistence type="predicted"/>
<protein>
    <submittedName>
        <fullName evidence="1">Uncharacterized protein</fullName>
    </submittedName>
</protein>
<name>A0A371H2B7_MUCPR</name>
<feature type="non-terminal residue" evidence="1">
    <location>
        <position position="97"/>
    </location>
</feature>
<organism evidence="1 2">
    <name type="scientific">Mucuna pruriens</name>
    <name type="common">Velvet bean</name>
    <name type="synonym">Dolichos pruriens</name>
    <dbReference type="NCBI Taxonomy" id="157652"/>
    <lineage>
        <taxon>Eukaryota</taxon>
        <taxon>Viridiplantae</taxon>
        <taxon>Streptophyta</taxon>
        <taxon>Embryophyta</taxon>
        <taxon>Tracheophyta</taxon>
        <taxon>Spermatophyta</taxon>
        <taxon>Magnoliopsida</taxon>
        <taxon>eudicotyledons</taxon>
        <taxon>Gunneridae</taxon>
        <taxon>Pentapetalae</taxon>
        <taxon>rosids</taxon>
        <taxon>fabids</taxon>
        <taxon>Fabales</taxon>
        <taxon>Fabaceae</taxon>
        <taxon>Papilionoideae</taxon>
        <taxon>50 kb inversion clade</taxon>
        <taxon>NPAAA clade</taxon>
        <taxon>indigoferoid/millettioid clade</taxon>
        <taxon>Phaseoleae</taxon>
        <taxon>Mucuna</taxon>
    </lineage>
</organism>
<dbReference type="AlphaFoldDB" id="A0A371H2B7"/>
<evidence type="ECO:0000313" key="1">
    <source>
        <dbReference type="EMBL" id="RDX96935.1"/>
    </source>
</evidence>
<dbReference type="Proteomes" id="UP000257109">
    <property type="component" value="Unassembled WGS sequence"/>
</dbReference>
<evidence type="ECO:0000313" key="2">
    <source>
        <dbReference type="Proteomes" id="UP000257109"/>
    </source>
</evidence>
<reference evidence="1" key="1">
    <citation type="submission" date="2018-05" db="EMBL/GenBank/DDBJ databases">
        <title>Draft genome of Mucuna pruriens seed.</title>
        <authorList>
            <person name="Nnadi N.E."/>
            <person name="Vos R."/>
            <person name="Hasami M.H."/>
            <person name="Devisetty U.K."/>
            <person name="Aguiy J.C."/>
        </authorList>
    </citation>
    <scope>NUCLEOTIDE SEQUENCE [LARGE SCALE GENOMIC DNA]</scope>
    <source>
        <strain evidence="1">JCA_2017</strain>
    </source>
</reference>
<comment type="caution">
    <text evidence="1">The sequence shown here is derived from an EMBL/GenBank/DDBJ whole genome shotgun (WGS) entry which is preliminary data.</text>
</comment>
<dbReference type="EMBL" id="QJKJ01003774">
    <property type="protein sequence ID" value="RDX96935.1"/>
    <property type="molecule type" value="Genomic_DNA"/>
</dbReference>